<comment type="similarity">
    <text evidence="6">Belongs to the ABC-4 integral membrane protein family.</text>
</comment>
<dbReference type="Proteomes" id="UP000183047">
    <property type="component" value="Unassembled WGS sequence"/>
</dbReference>
<reference evidence="11" key="1">
    <citation type="submission" date="2016-10" db="EMBL/GenBank/DDBJ databases">
        <authorList>
            <person name="Varghese N."/>
            <person name="Submissions S."/>
        </authorList>
    </citation>
    <scope>NUCLEOTIDE SEQUENCE [LARGE SCALE GENOMIC DNA]</scope>
    <source>
        <strain evidence="11">XBD2006</strain>
    </source>
</reference>
<feature type="transmembrane region" description="Helical" evidence="7">
    <location>
        <begin position="363"/>
        <end position="386"/>
    </location>
</feature>
<feature type="domain" description="MacB-like periplasmic core" evidence="9">
    <location>
        <begin position="22"/>
        <end position="216"/>
    </location>
</feature>
<feature type="transmembrane region" description="Helical" evidence="7">
    <location>
        <begin position="20"/>
        <end position="43"/>
    </location>
</feature>
<keyword evidence="5 7" id="KW-0472">Membrane</keyword>
<comment type="subcellular location">
    <subcellularLocation>
        <location evidence="1">Cell membrane</location>
        <topology evidence="1">Multi-pass membrane protein</topology>
    </subcellularLocation>
</comment>
<dbReference type="PANTHER" id="PTHR30572">
    <property type="entry name" value="MEMBRANE COMPONENT OF TRANSPORTER-RELATED"/>
    <property type="match status" value="1"/>
</dbReference>
<evidence type="ECO:0000256" key="3">
    <source>
        <dbReference type="ARBA" id="ARBA00022692"/>
    </source>
</evidence>
<dbReference type="InterPro" id="IPR025857">
    <property type="entry name" value="MacB_PCD"/>
</dbReference>
<keyword evidence="3 7" id="KW-0812">Transmembrane</keyword>
<keyword evidence="2" id="KW-1003">Cell membrane</keyword>
<evidence type="ECO:0000313" key="11">
    <source>
        <dbReference type="Proteomes" id="UP000183047"/>
    </source>
</evidence>
<evidence type="ECO:0000259" key="9">
    <source>
        <dbReference type="Pfam" id="PF12704"/>
    </source>
</evidence>
<dbReference type="PANTHER" id="PTHR30572:SF4">
    <property type="entry name" value="ABC TRANSPORTER PERMEASE YTRF"/>
    <property type="match status" value="1"/>
</dbReference>
<dbReference type="EMBL" id="FMUR01000009">
    <property type="protein sequence ID" value="SCY17967.1"/>
    <property type="molecule type" value="Genomic_DNA"/>
</dbReference>
<evidence type="ECO:0000256" key="7">
    <source>
        <dbReference type="SAM" id="Phobius"/>
    </source>
</evidence>
<evidence type="ECO:0000313" key="10">
    <source>
        <dbReference type="EMBL" id="SCY17967.1"/>
    </source>
</evidence>
<evidence type="ECO:0000256" key="1">
    <source>
        <dbReference type="ARBA" id="ARBA00004651"/>
    </source>
</evidence>
<evidence type="ECO:0000256" key="6">
    <source>
        <dbReference type="ARBA" id="ARBA00038076"/>
    </source>
</evidence>
<dbReference type="Pfam" id="PF02687">
    <property type="entry name" value="FtsX"/>
    <property type="match status" value="1"/>
</dbReference>
<proteinExistence type="inferred from homology"/>
<dbReference type="Pfam" id="PF12704">
    <property type="entry name" value="MacB_PCD"/>
    <property type="match status" value="1"/>
</dbReference>
<organism evidence="10 11">
    <name type="scientific">Butyrivibrio hungatei</name>
    <dbReference type="NCBI Taxonomy" id="185008"/>
    <lineage>
        <taxon>Bacteria</taxon>
        <taxon>Bacillati</taxon>
        <taxon>Bacillota</taxon>
        <taxon>Clostridia</taxon>
        <taxon>Lachnospirales</taxon>
        <taxon>Lachnospiraceae</taxon>
        <taxon>Butyrivibrio</taxon>
    </lineage>
</organism>
<keyword evidence="4 7" id="KW-1133">Transmembrane helix</keyword>
<accession>A0A1G5DTQ2</accession>
<dbReference type="RefSeq" id="WP_074462260.1">
    <property type="nucleotide sequence ID" value="NZ_FMUR01000009.1"/>
</dbReference>
<evidence type="ECO:0000259" key="8">
    <source>
        <dbReference type="Pfam" id="PF02687"/>
    </source>
</evidence>
<evidence type="ECO:0000256" key="4">
    <source>
        <dbReference type="ARBA" id="ARBA00022989"/>
    </source>
</evidence>
<feature type="transmembrane region" description="Helical" evidence="7">
    <location>
        <begin position="280"/>
        <end position="302"/>
    </location>
</feature>
<dbReference type="InterPro" id="IPR050250">
    <property type="entry name" value="Macrolide_Exporter_MacB"/>
</dbReference>
<protein>
    <submittedName>
        <fullName evidence="10">Putative ABC transport system permease protein</fullName>
    </submittedName>
</protein>
<dbReference type="InterPro" id="IPR003838">
    <property type="entry name" value="ABC3_permease_C"/>
</dbReference>
<name>A0A1G5DTQ2_9FIRM</name>
<gene>
    <name evidence="10" type="ORF">SAMN02910451_01647</name>
</gene>
<sequence>MSKLGEYIKSAIKQMKHNGYRTLMTMLGIVIGIAAVIAVVALGNGMKQYVKDQINGIYGNYGVISIDTSKTTDFFTRDDISLLKEELPDIKGASPDYYVGGKVKGPRGTFLASVESGTEVIEYQYPNKIIKGSYFTQQQVESAQRVCVMLQNDAKKLFGTDECLGKEIELLIDGKSANYTVVGIRDNTNEMYDFFTQDMDYSATIEVPYTSFASDYGYDIGKWSQLYLFTDQDVLQQRCDEAQVILTNAHGLRGANAISSYSMADMSDSIDTIMSKASTFLILVAFISLLVGGIGIMNIMLVSVTERTREIGIRKSIGARTGAITMQFLSEAAILTLSGGVLGIILGIVLARVMCKMINMPLFIPPTAIVGAALFSIMVGLVFGLYPARKAAKMKPIDALRV</sequence>
<dbReference type="OrthoDB" id="9770036at2"/>
<dbReference type="AlphaFoldDB" id="A0A1G5DTQ2"/>
<keyword evidence="11" id="KW-1185">Reference proteome</keyword>
<evidence type="ECO:0000256" key="5">
    <source>
        <dbReference type="ARBA" id="ARBA00023136"/>
    </source>
</evidence>
<evidence type="ECO:0000256" key="2">
    <source>
        <dbReference type="ARBA" id="ARBA00022475"/>
    </source>
</evidence>
<feature type="domain" description="ABC3 transporter permease C-terminal" evidence="8">
    <location>
        <begin position="283"/>
        <end position="396"/>
    </location>
</feature>
<dbReference type="GO" id="GO:0022857">
    <property type="term" value="F:transmembrane transporter activity"/>
    <property type="evidence" value="ECO:0007669"/>
    <property type="project" value="TreeGrafter"/>
</dbReference>
<feature type="transmembrane region" description="Helical" evidence="7">
    <location>
        <begin position="323"/>
        <end position="351"/>
    </location>
</feature>
<dbReference type="GO" id="GO:0005886">
    <property type="term" value="C:plasma membrane"/>
    <property type="evidence" value="ECO:0007669"/>
    <property type="project" value="UniProtKB-SubCell"/>
</dbReference>